<proteinExistence type="predicted"/>
<sequence length="75" mass="7712">MPSFIGSFKINSVGPSSNVNNGDTAFIILSSSAKVNAGSASFSPGDTFFSPTFHTNESTDTNEPSLVNGAIGRIV</sequence>
<gene>
    <name evidence="1" type="ORF">NV381_25735</name>
</gene>
<organism evidence="1 2">
    <name type="scientific">Paenibacillus radicis</name>
    <name type="common">ex Xue et al. 2023</name>
    <dbReference type="NCBI Taxonomy" id="2972489"/>
    <lineage>
        <taxon>Bacteria</taxon>
        <taxon>Bacillati</taxon>
        <taxon>Bacillota</taxon>
        <taxon>Bacilli</taxon>
        <taxon>Bacillales</taxon>
        <taxon>Paenibacillaceae</taxon>
        <taxon>Paenibacillus</taxon>
    </lineage>
</organism>
<dbReference type="Pfam" id="PF10676">
    <property type="entry name" value="gerPA"/>
    <property type="match status" value="1"/>
</dbReference>
<dbReference type="InterPro" id="IPR019618">
    <property type="entry name" value="Spore_germination_GerPA"/>
</dbReference>
<reference evidence="1 2" key="1">
    <citation type="submission" date="2022-08" db="EMBL/GenBank/DDBJ databases">
        <title>Paenibacillus endoradicis sp. nov., Paenibacillus radicibacter sp. nov and Paenibacillus pararadicis sp. nov., three cold-adapted plant growth-promoting bacteria isolated from root of Larix gmelinii in Great Khingan.</title>
        <authorList>
            <person name="Xue H."/>
        </authorList>
    </citation>
    <scope>NUCLEOTIDE SEQUENCE [LARGE SCALE GENOMIC DNA]</scope>
    <source>
        <strain evidence="1 2">N5-1-1-5</strain>
    </source>
</reference>
<evidence type="ECO:0000313" key="1">
    <source>
        <dbReference type="EMBL" id="MCR8634603.1"/>
    </source>
</evidence>
<accession>A0ABT1YQP8</accession>
<protein>
    <submittedName>
        <fullName evidence="1">Spore germination protein</fullName>
    </submittedName>
</protein>
<dbReference type="Proteomes" id="UP001300012">
    <property type="component" value="Unassembled WGS sequence"/>
</dbReference>
<evidence type="ECO:0000313" key="2">
    <source>
        <dbReference type="Proteomes" id="UP001300012"/>
    </source>
</evidence>
<keyword evidence="2" id="KW-1185">Reference proteome</keyword>
<dbReference type="RefSeq" id="WP_258216163.1">
    <property type="nucleotide sequence ID" value="NZ_JANQBD010000021.1"/>
</dbReference>
<comment type="caution">
    <text evidence="1">The sequence shown here is derived from an EMBL/GenBank/DDBJ whole genome shotgun (WGS) entry which is preliminary data.</text>
</comment>
<dbReference type="EMBL" id="JANQBD010000021">
    <property type="protein sequence ID" value="MCR8634603.1"/>
    <property type="molecule type" value="Genomic_DNA"/>
</dbReference>
<name>A0ABT1YQP8_9BACL</name>